<dbReference type="AlphaFoldDB" id="A0A5C6C6B6"/>
<protein>
    <submittedName>
        <fullName evidence="1">Uncharacterized protein</fullName>
    </submittedName>
</protein>
<dbReference type="RefSeq" id="WP_146406407.1">
    <property type="nucleotide sequence ID" value="NZ_SJPU01000001.1"/>
</dbReference>
<comment type="caution">
    <text evidence="1">The sequence shown here is derived from an EMBL/GenBank/DDBJ whole genome shotgun (WGS) entry which is preliminary data.</text>
</comment>
<organism evidence="1 2">
    <name type="scientific">Allorhodopirellula heiligendammensis</name>
    <dbReference type="NCBI Taxonomy" id="2714739"/>
    <lineage>
        <taxon>Bacteria</taxon>
        <taxon>Pseudomonadati</taxon>
        <taxon>Planctomycetota</taxon>
        <taxon>Planctomycetia</taxon>
        <taxon>Pirellulales</taxon>
        <taxon>Pirellulaceae</taxon>
        <taxon>Allorhodopirellula</taxon>
    </lineage>
</organism>
<proteinExistence type="predicted"/>
<name>A0A5C6C6B6_9BACT</name>
<evidence type="ECO:0000313" key="2">
    <source>
        <dbReference type="Proteomes" id="UP000319908"/>
    </source>
</evidence>
<evidence type="ECO:0000313" key="1">
    <source>
        <dbReference type="EMBL" id="TWU19635.1"/>
    </source>
</evidence>
<dbReference type="Proteomes" id="UP000319908">
    <property type="component" value="Unassembled WGS sequence"/>
</dbReference>
<sequence>MVRTLIFTAAIALGTATVAEQAQAFHGHGRHCRSGYGYSVPVTAYYAPAGYRRANAVYSAGYGGYSYGGYGYRGAGYGYPGSGYTYRSFEANPYGYSRYPGGGISVGIGSGYGGYGGYGYPGYGYGW</sequence>
<gene>
    <name evidence="1" type="ORF">Poly21_18100</name>
</gene>
<keyword evidence="2" id="KW-1185">Reference proteome</keyword>
<dbReference type="EMBL" id="SJPU01000001">
    <property type="protein sequence ID" value="TWU19635.1"/>
    <property type="molecule type" value="Genomic_DNA"/>
</dbReference>
<accession>A0A5C6C6B6</accession>
<reference evidence="1 2" key="1">
    <citation type="journal article" date="2020" name="Antonie Van Leeuwenhoek">
        <title>Rhodopirellula heiligendammensis sp. nov., Rhodopirellula pilleata sp. nov., and Rhodopirellula solitaria sp. nov. isolated from natural or artificial marine surfaces in Northern Germany and California, USA, and emended description of the genus Rhodopirellula.</title>
        <authorList>
            <person name="Kallscheuer N."/>
            <person name="Wiegand S."/>
            <person name="Jogler M."/>
            <person name="Boedeker C."/>
            <person name="Peeters S.H."/>
            <person name="Rast P."/>
            <person name="Heuer A."/>
            <person name="Jetten M.S.M."/>
            <person name="Rohde M."/>
            <person name="Jogler C."/>
        </authorList>
    </citation>
    <scope>NUCLEOTIDE SEQUENCE [LARGE SCALE GENOMIC DNA]</scope>
    <source>
        <strain evidence="1 2">Poly21</strain>
    </source>
</reference>